<evidence type="ECO:0000256" key="11">
    <source>
        <dbReference type="SAM" id="Phobius"/>
    </source>
</evidence>
<keyword evidence="6" id="KW-0444">Lipid biosynthesis</keyword>
<feature type="transmembrane region" description="Helical" evidence="11">
    <location>
        <begin position="90"/>
        <end position="113"/>
    </location>
</feature>
<dbReference type="GO" id="GO:0005778">
    <property type="term" value="C:peroxisomal membrane"/>
    <property type="evidence" value="ECO:0007669"/>
    <property type="project" value="UniProtKB-SubCell"/>
</dbReference>
<reference evidence="13" key="2">
    <citation type="submission" date="2025-08" db="UniProtKB">
        <authorList>
            <consortium name="Ensembl"/>
        </authorList>
    </citation>
    <scope>IDENTIFICATION</scope>
</reference>
<keyword evidence="11" id="KW-0812">Transmembrane</keyword>
<evidence type="ECO:0000256" key="1">
    <source>
        <dbReference type="ARBA" id="ARBA00004585"/>
    </source>
</evidence>
<dbReference type="UniPathway" id="UPA00058">
    <property type="reaction ID" value="UER00103"/>
</dbReference>
<dbReference type="GO" id="GO:0008299">
    <property type="term" value="P:isoprenoid biosynthetic process"/>
    <property type="evidence" value="ECO:0007669"/>
    <property type="project" value="InterPro"/>
</dbReference>
<dbReference type="PROSITE" id="PS50065">
    <property type="entry name" value="HMG_COA_REDUCTASE_4"/>
    <property type="match status" value="1"/>
</dbReference>
<proteinExistence type="inferred from homology"/>
<dbReference type="SUPFAM" id="SSF82866">
    <property type="entry name" value="Multidrug efflux transporter AcrB transmembrane domain"/>
    <property type="match status" value="1"/>
</dbReference>
<keyword evidence="6" id="KW-0752">Steroid biosynthesis</keyword>
<dbReference type="SUPFAM" id="SSF56542">
    <property type="entry name" value="Substrate-binding domain of HMG-CoA reductase"/>
    <property type="match status" value="1"/>
</dbReference>
<evidence type="ECO:0000256" key="6">
    <source>
        <dbReference type="ARBA" id="ARBA00022955"/>
    </source>
</evidence>
<name>A0A4W6FLE8_LATCA</name>
<keyword evidence="8" id="KW-1207">Sterol metabolism</keyword>
<dbReference type="InterPro" id="IPR009023">
    <property type="entry name" value="HMG_CoA_Rdtase_NAD(P)-bd_sf"/>
</dbReference>
<dbReference type="GO" id="GO:0004420">
    <property type="term" value="F:hydroxymethylglutaryl-CoA reductase (NADPH) activity"/>
    <property type="evidence" value="ECO:0007669"/>
    <property type="project" value="UniProtKB-EC"/>
</dbReference>
<dbReference type="InterPro" id="IPR023282">
    <property type="entry name" value="HMG_CoA_Rdtase_N"/>
</dbReference>
<dbReference type="GO" id="GO:0015936">
    <property type="term" value="P:coenzyme A metabolic process"/>
    <property type="evidence" value="ECO:0007669"/>
    <property type="project" value="InterPro"/>
</dbReference>
<evidence type="ECO:0000259" key="12">
    <source>
        <dbReference type="PROSITE" id="PS50156"/>
    </source>
</evidence>
<feature type="domain" description="SSD" evidence="12">
    <location>
        <begin position="61"/>
        <end position="218"/>
    </location>
</feature>
<dbReference type="Ensembl" id="ENSLCAT00010052794.1">
    <property type="protein sequence ID" value="ENSLCAP00010051455.1"/>
    <property type="gene ID" value="ENSLCAG00010023949.1"/>
</dbReference>
<dbReference type="FunFam" id="1.10.3270.10:FF:000001">
    <property type="entry name" value="3-hydroxy-3-methylglutaryl coenzyme A reductase"/>
    <property type="match status" value="1"/>
</dbReference>
<dbReference type="PROSITE" id="PS00066">
    <property type="entry name" value="HMG_COA_REDUCTASE_1"/>
    <property type="match status" value="1"/>
</dbReference>
<keyword evidence="6" id="KW-0443">Lipid metabolism</keyword>
<dbReference type="InterPro" id="IPR023074">
    <property type="entry name" value="HMG_CoA_Rdtase_cat_sf"/>
</dbReference>
<comment type="subcellular location">
    <subcellularLocation>
        <location evidence="1">Peroxisome membrane</location>
        <topology evidence="1">Multi-pass membrane protein</topology>
    </subcellularLocation>
</comment>
<dbReference type="Gene3D" id="1.10.3270.10">
    <property type="entry name" value="HMGR, N-terminal domain"/>
    <property type="match status" value="1"/>
</dbReference>
<feature type="transmembrane region" description="Helical" evidence="11">
    <location>
        <begin position="57"/>
        <end position="78"/>
    </location>
</feature>
<dbReference type="Pfam" id="PF00368">
    <property type="entry name" value="HMG-CoA_red"/>
    <property type="match status" value="1"/>
</dbReference>
<keyword evidence="9" id="KW-0325">Glycoprotein</keyword>
<accession>A0A4W6FLE8</accession>
<evidence type="ECO:0000256" key="3">
    <source>
        <dbReference type="ARBA" id="ARBA00007661"/>
    </source>
</evidence>
<sequence length="649" mass="71654">MLTRLFRMHGLLVASHPWEVIVGTVTLTICMMSMNMFTGNDQICGWNFDCPKTEEQILSSDIIILTITRCIAIVYIYFQFQNLRQLGSKYILGIAGLFTIFSSFVFSTVVIHFLDKELTGLNEALPFFLLLIDLSKACALAKFALSSSSQDEVRDNIARGMAVLGPTFTLDALVECLVIGVGTMSGVRQLEIMCCFGCMSVLANYFVFMTFFPACVSLVLELSRESQEGHPIWQLSHFSRVMEEEEDNKPNPVTQRVKMIMSLGLVMVHAHSRWIAEPLSINTTVGIPQVGMDLDHLSPRRIEPEKPLWMITMDIEQVICLALALLLAIKYIFFEQVEMESTLSLKNPITMSAPALNLRRPTGPCCRKEPPAPRPVAPSHSIAASALASKAERDLLVFFVIGDEEEEIKSETPQPALPLKPRGLDQCVAILNNPELGPRFLSDDEVMLLVNSKHIPAYKLEATMERPERGVAIRRQMISAKLPSPSALSSLPYTHYDYSKVMGTCCENVIGYMPVPVGVAGPLHLDGKQFQVPMATTEGCLVASTNRGCRAIALGGGARSCILADSMTRGPVVRLPSACQAAEVKAWLESTDGFQAIKEAFDNTSRFARLQKLLVGLAGRNLYIRFHSKTGDAMGMNMISKVNIIDSCL</sequence>
<protein>
    <recommendedName>
        <fullName evidence="5">3-hydroxy-3-methylglutaryl-coenzyme A reductase</fullName>
        <ecNumber evidence="4">1.1.1.34</ecNumber>
    </recommendedName>
</protein>
<dbReference type="Gene3D" id="3.90.770.10">
    <property type="entry name" value="3-hydroxy-3-methylglutaryl-coenzyme A Reductase, Chain A, domain 2"/>
    <property type="match status" value="1"/>
</dbReference>
<dbReference type="PANTHER" id="PTHR10572:SF24">
    <property type="entry name" value="3-HYDROXY-3-METHYLGLUTARYL-COENZYME A REDUCTASE"/>
    <property type="match status" value="1"/>
</dbReference>
<dbReference type="InterPro" id="IPR002202">
    <property type="entry name" value="HMG_CoA_Rdtase"/>
</dbReference>
<evidence type="ECO:0000256" key="7">
    <source>
        <dbReference type="ARBA" id="ARBA00023002"/>
    </source>
</evidence>
<dbReference type="InterPro" id="IPR004816">
    <property type="entry name" value="HMG_CoA_Rdtase_metazoan"/>
</dbReference>
<reference evidence="14" key="1">
    <citation type="submission" date="2015-09" db="EMBL/GenBank/DDBJ databases">
        <authorList>
            <person name="Sai Rama Sridatta P."/>
        </authorList>
    </citation>
    <scope>NUCLEOTIDE SEQUENCE [LARGE SCALE GENOMIC DNA]</scope>
</reference>
<feature type="transmembrane region" description="Helical" evidence="11">
    <location>
        <begin position="157"/>
        <end position="182"/>
    </location>
</feature>
<organism evidence="13 14">
    <name type="scientific">Lates calcarifer</name>
    <name type="common">Barramundi</name>
    <name type="synonym">Holocentrus calcarifer</name>
    <dbReference type="NCBI Taxonomy" id="8187"/>
    <lineage>
        <taxon>Eukaryota</taxon>
        <taxon>Metazoa</taxon>
        <taxon>Chordata</taxon>
        <taxon>Craniata</taxon>
        <taxon>Vertebrata</taxon>
        <taxon>Euteleostomi</taxon>
        <taxon>Actinopterygii</taxon>
        <taxon>Neopterygii</taxon>
        <taxon>Teleostei</taxon>
        <taxon>Neoteleostei</taxon>
        <taxon>Acanthomorphata</taxon>
        <taxon>Carangaria</taxon>
        <taxon>Carangaria incertae sedis</taxon>
        <taxon>Centropomidae</taxon>
        <taxon>Lates</taxon>
    </lineage>
</organism>
<feature type="transmembrane region" description="Helical" evidence="11">
    <location>
        <begin position="20"/>
        <end position="37"/>
    </location>
</feature>
<dbReference type="GeneTree" id="ENSGT00940000155305"/>
<keyword evidence="8" id="KW-0753">Steroid metabolism</keyword>
<keyword evidence="11" id="KW-0472">Membrane</keyword>
<dbReference type="GO" id="GO:0005789">
    <property type="term" value="C:endoplasmic reticulum membrane"/>
    <property type="evidence" value="ECO:0007669"/>
    <property type="project" value="InterPro"/>
</dbReference>
<evidence type="ECO:0000256" key="4">
    <source>
        <dbReference type="ARBA" id="ARBA00012999"/>
    </source>
</evidence>
<dbReference type="GO" id="GO:0016126">
    <property type="term" value="P:sterol biosynthetic process"/>
    <property type="evidence" value="ECO:0007669"/>
    <property type="project" value="UniProtKB-KW"/>
</dbReference>
<evidence type="ECO:0000313" key="14">
    <source>
        <dbReference type="Proteomes" id="UP000314980"/>
    </source>
</evidence>
<keyword evidence="8" id="KW-0756">Sterol biosynthesis</keyword>
<comment type="pathway">
    <text evidence="2">Metabolic intermediate biosynthesis; (R)-mevalonate biosynthesis; (R)-mevalonate from acetyl-CoA: step 3/3.</text>
</comment>
<keyword evidence="11" id="KW-1133">Transmembrane helix</keyword>
<dbReference type="InterPro" id="IPR000731">
    <property type="entry name" value="SSD"/>
</dbReference>
<dbReference type="PROSITE" id="PS50156">
    <property type="entry name" value="SSD"/>
    <property type="match status" value="1"/>
</dbReference>
<dbReference type="AlphaFoldDB" id="A0A4W6FLE8"/>
<evidence type="ECO:0000256" key="8">
    <source>
        <dbReference type="ARBA" id="ARBA00023011"/>
    </source>
</evidence>
<evidence type="ECO:0000256" key="2">
    <source>
        <dbReference type="ARBA" id="ARBA00005084"/>
    </source>
</evidence>
<dbReference type="EC" id="1.1.1.34" evidence="4"/>
<dbReference type="InterPro" id="IPR023076">
    <property type="entry name" value="HMG_CoA_Rdtase_CS"/>
</dbReference>
<gene>
    <name evidence="13" type="primary">HMGCR</name>
    <name evidence="13" type="synonym">hmgcra</name>
</gene>
<dbReference type="InterPro" id="IPR009029">
    <property type="entry name" value="HMG_CoA_Rdtase_sub-bd_dom_sf"/>
</dbReference>
<dbReference type="Pfam" id="PF12349">
    <property type="entry name" value="Sterol-sensing"/>
    <property type="match status" value="1"/>
</dbReference>
<feature type="transmembrane region" description="Helical" evidence="11">
    <location>
        <begin position="202"/>
        <end position="220"/>
    </location>
</feature>
<dbReference type="NCBIfam" id="TIGR00920">
    <property type="entry name" value="2A060605"/>
    <property type="match status" value="1"/>
</dbReference>
<dbReference type="PANTHER" id="PTHR10572">
    <property type="entry name" value="3-HYDROXY-3-METHYLGLUTARYL-COENZYME A REDUCTASE"/>
    <property type="match status" value="1"/>
</dbReference>
<evidence type="ECO:0000256" key="9">
    <source>
        <dbReference type="ARBA" id="ARBA00023180"/>
    </source>
</evidence>
<dbReference type="InterPro" id="IPR053958">
    <property type="entry name" value="HMGCR/SNAP/NPC1-like_SSD"/>
</dbReference>
<keyword evidence="7" id="KW-0560">Oxidoreductase</keyword>
<dbReference type="GO" id="GO:0050661">
    <property type="term" value="F:NADP binding"/>
    <property type="evidence" value="ECO:0007669"/>
    <property type="project" value="InterPro"/>
</dbReference>
<keyword evidence="14" id="KW-1185">Reference proteome</keyword>
<dbReference type="Proteomes" id="UP000314980">
    <property type="component" value="Unassembled WGS sequence"/>
</dbReference>
<comment type="similarity">
    <text evidence="3">Belongs to the HMG-CoA reductase family.</text>
</comment>
<evidence type="ECO:0000313" key="13">
    <source>
        <dbReference type="Ensembl" id="ENSLCAP00010051455.1"/>
    </source>
</evidence>
<dbReference type="Gene3D" id="3.30.70.420">
    <property type="entry name" value="Hydroxymethylglutaryl-CoA reductase, class I/II, NAD/NADP-binding domain"/>
    <property type="match status" value="1"/>
</dbReference>
<evidence type="ECO:0000256" key="10">
    <source>
        <dbReference type="ARBA" id="ARBA00049909"/>
    </source>
</evidence>
<reference evidence="13" key="3">
    <citation type="submission" date="2025-09" db="UniProtKB">
        <authorList>
            <consortium name="Ensembl"/>
        </authorList>
    </citation>
    <scope>IDENTIFICATION</scope>
</reference>
<dbReference type="SUPFAM" id="SSF55035">
    <property type="entry name" value="NAD-binding domain of HMG-CoA reductase"/>
    <property type="match status" value="1"/>
</dbReference>
<evidence type="ECO:0000256" key="5">
    <source>
        <dbReference type="ARBA" id="ARBA00016920"/>
    </source>
</evidence>
<comment type="catalytic activity">
    <reaction evidence="10">
        <text>(R)-mevalonate + 2 NADP(+) + CoA = (3S)-3-hydroxy-3-methylglutaryl-CoA + 2 NADPH + 2 H(+)</text>
        <dbReference type="Rhea" id="RHEA:15989"/>
        <dbReference type="ChEBI" id="CHEBI:15378"/>
        <dbReference type="ChEBI" id="CHEBI:36464"/>
        <dbReference type="ChEBI" id="CHEBI:43074"/>
        <dbReference type="ChEBI" id="CHEBI:57287"/>
        <dbReference type="ChEBI" id="CHEBI:57783"/>
        <dbReference type="ChEBI" id="CHEBI:58349"/>
        <dbReference type="EC" id="1.1.1.34"/>
    </reaction>
    <physiologicalReaction direction="right-to-left" evidence="10">
        <dbReference type="Rhea" id="RHEA:15991"/>
    </physiologicalReaction>
</comment>
<dbReference type="PRINTS" id="PR00071">
    <property type="entry name" value="HMGCOARDTASE"/>
</dbReference>